<evidence type="ECO:0000313" key="3">
    <source>
        <dbReference type="Proteomes" id="UP001501734"/>
    </source>
</evidence>
<dbReference type="Proteomes" id="UP001501734">
    <property type="component" value="Unassembled WGS sequence"/>
</dbReference>
<feature type="transmembrane region" description="Helical" evidence="1">
    <location>
        <begin position="135"/>
        <end position="156"/>
    </location>
</feature>
<proteinExistence type="predicted"/>
<dbReference type="RefSeq" id="WP_344909180.1">
    <property type="nucleotide sequence ID" value="NZ_BAABDL010000002.1"/>
</dbReference>
<keyword evidence="3" id="KW-1185">Reference proteome</keyword>
<accession>A0ABP7V086</accession>
<gene>
    <name evidence="2" type="ORF">GCM10022410_00100</name>
</gene>
<protein>
    <recommendedName>
        <fullName evidence="4">ABC transporter permease</fullName>
    </recommendedName>
</protein>
<keyword evidence="1" id="KW-0812">Transmembrane</keyword>
<organism evidence="2 3">
    <name type="scientific">Amphibacillus indicireducens</name>
    <dbReference type="NCBI Taxonomy" id="1076330"/>
    <lineage>
        <taxon>Bacteria</taxon>
        <taxon>Bacillati</taxon>
        <taxon>Bacillota</taxon>
        <taxon>Bacilli</taxon>
        <taxon>Bacillales</taxon>
        <taxon>Bacillaceae</taxon>
        <taxon>Amphibacillus</taxon>
    </lineage>
</organism>
<evidence type="ECO:0000256" key="1">
    <source>
        <dbReference type="SAM" id="Phobius"/>
    </source>
</evidence>
<feature type="transmembrane region" description="Helical" evidence="1">
    <location>
        <begin position="168"/>
        <end position="188"/>
    </location>
</feature>
<evidence type="ECO:0008006" key="4">
    <source>
        <dbReference type="Google" id="ProtNLM"/>
    </source>
</evidence>
<feature type="transmembrane region" description="Helical" evidence="1">
    <location>
        <begin position="20"/>
        <end position="39"/>
    </location>
</feature>
<feature type="transmembrane region" description="Helical" evidence="1">
    <location>
        <begin position="54"/>
        <end position="76"/>
    </location>
</feature>
<feature type="transmembrane region" description="Helical" evidence="1">
    <location>
        <begin position="222"/>
        <end position="239"/>
    </location>
</feature>
<sequence>MINYLKSELYRLLHKKSLHLTSIICFLLILAAGLVLSYLPKVDPSFPYATSPFFYSNVISSGVLILIVGLLFNIALTGKDITVIKQSVAFGISRKVIFWSKLILTLSYFIIVCLIGIGLMVVLGENLFTSDTQVVISFLLACLNMIPIILSGFLIIHTLKMIKVGEAYIVITLFFIYTFSGDILRPLFRSVSGLNNLYQYAPSTLLTENLLNFMNESVKFEFSYWLIGVVISLITLLIGSQKFAKISID</sequence>
<name>A0ABP7V086_9BACI</name>
<keyword evidence="1" id="KW-0472">Membrane</keyword>
<evidence type="ECO:0000313" key="2">
    <source>
        <dbReference type="EMBL" id="GAA4056686.1"/>
    </source>
</evidence>
<comment type="caution">
    <text evidence="2">The sequence shown here is derived from an EMBL/GenBank/DDBJ whole genome shotgun (WGS) entry which is preliminary data.</text>
</comment>
<feature type="transmembrane region" description="Helical" evidence="1">
    <location>
        <begin position="96"/>
        <end position="123"/>
    </location>
</feature>
<reference evidence="3" key="1">
    <citation type="journal article" date="2019" name="Int. J. Syst. Evol. Microbiol.">
        <title>The Global Catalogue of Microorganisms (GCM) 10K type strain sequencing project: providing services to taxonomists for standard genome sequencing and annotation.</title>
        <authorList>
            <consortium name="The Broad Institute Genomics Platform"/>
            <consortium name="The Broad Institute Genome Sequencing Center for Infectious Disease"/>
            <person name="Wu L."/>
            <person name="Ma J."/>
        </authorList>
    </citation>
    <scope>NUCLEOTIDE SEQUENCE [LARGE SCALE GENOMIC DNA]</scope>
    <source>
        <strain evidence="3">JCM 17250</strain>
    </source>
</reference>
<dbReference type="EMBL" id="BAABDL010000002">
    <property type="protein sequence ID" value="GAA4056686.1"/>
    <property type="molecule type" value="Genomic_DNA"/>
</dbReference>
<keyword evidence="1" id="KW-1133">Transmembrane helix</keyword>